<dbReference type="EMBL" id="LR134300">
    <property type="protein sequence ID" value="VEE46210.1"/>
    <property type="molecule type" value="Genomic_DNA"/>
</dbReference>
<evidence type="ECO:0000313" key="2">
    <source>
        <dbReference type="Proteomes" id="UP000278078"/>
    </source>
</evidence>
<accession>A0A448BLL0</accession>
<name>A0A448BLL0_PSEFL</name>
<gene>
    <name evidence="1" type="ORF">NCTC10783_02071</name>
</gene>
<proteinExistence type="predicted"/>
<organism evidence="1 2">
    <name type="scientific">Pseudomonas fluorescens</name>
    <dbReference type="NCBI Taxonomy" id="294"/>
    <lineage>
        <taxon>Bacteria</taxon>
        <taxon>Pseudomonadati</taxon>
        <taxon>Pseudomonadota</taxon>
        <taxon>Gammaproteobacteria</taxon>
        <taxon>Pseudomonadales</taxon>
        <taxon>Pseudomonadaceae</taxon>
        <taxon>Pseudomonas</taxon>
    </lineage>
</organism>
<reference evidence="1 2" key="1">
    <citation type="submission" date="2018-12" db="EMBL/GenBank/DDBJ databases">
        <authorList>
            <consortium name="Pathogen Informatics"/>
        </authorList>
    </citation>
    <scope>NUCLEOTIDE SEQUENCE [LARGE SCALE GENOMIC DNA]</scope>
    <source>
        <strain evidence="1 2">NCTC10783</strain>
    </source>
</reference>
<dbReference type="AlphaFoldDB" id="A0A448BLL0"/>
<sequence length="50" mass="5619">MRRFGFLLAVLVLVIFLSALFSKPSVVNRGTAQRMEHYPTVGIGDIFRGH</sequence>
<dbReference type="Proteomes" id="UP000278078">
    <property type="component" value="Chromosome"/>
</dbReference>
<protein>
    <submittedName>
        <fullName evidence="1">Uncharacterized protein</fullName>
    </submittedName>
</protein>
<evidence type="ECO:0000313" key="1">
    <source>
        <dbReference type="EMBL" id="VEE46210.1"/>
    </source>
</evidence>